<comment type="similarity">
    <text evidence="1">Belongs to the AHA1 family.</text>
</comment>
<dbReference type="SUPFAM" id="SSF55961">
    <property type="entry name" value="Bet v1-like"/>
    <property type="match status" value="1"/>
</dbReference>
<reference evidence="3 4" key="1">
    <citation type="submission" date="2016-10" db="EMBL/GenBank/DDBJ databases">
        <authorList>
            <person name="de Groot N.N."/>
        </authorList>
    </citation>
    <scope>NUCLEOTIDE SEQUENCE [LARGE SCALE GENOMIC DNA]</scope>
    <source>
        <strain evidence="3 4">CGMCC 1.10267</strain>
    </source>
</reference>
<dbReference type="AlphaFoldDB" id="A0A1G7UUG8"/>
<dbReference type="Proteomes" id="UP000199495">
    <property type="component" value="Unassembled WGS sequence"/>
</dbReference>
<proteinExistence type="inferred from homology"/>
<protein>
    <submittedName>
        <fullName evidence="3">Activator of Hsp90 ATPase homolog 1-like protein</fullName>
    </submittedName>
</protein>
<organism evidence="3 4">
    <name type="scientific">Pelagibacterium luteolum</name>
    <dbReference type="NCBI Taxonomy" id="440168"/>
    <lineage>
        <taxon>Bacteria</taxon>
        <taxon>Pseudomonadati</taxon>
        <taxon>Pseudomonadota</taxon>
        <taxon>Alphaproteobacteria</taxon>
        <taxon>Hyphomicrobiales</taxon>
        <taxon>Devosiaceae</taxon>
        <taxon>Pelagibacterium</taxon>
    </lineage>
</organism>
<accession>A0A1G7UUG8</accession>
<dbReference type="RefSeq" id="WP_090594427.1">
    <property type="nucleotide sequence ID" value="NZ_FNCS01000003.1"/>
</dbReference>
<evidence type="ECO:0000313" key="3">
    <source>
        <dbReference type="EMBL" id="SDG51182.1"/>
    </source>
</evidence>
<dbReference type="CDD" id="cd07814">
    <property type="entry name" value="SRPBCC_CalC_Aha1-like"/>
    <property type="match status" value="1"/>
</dbReference>
<dbReference type="Gene3D" id="3.30.530.20">
    <property type="match status" value="1"/>
</dbReference>
<evidence type="ECO:0000259" key="2">
    <source>
        <dbReference type="Pfam" id="PF08327"/>
    </source>
</evidence>
<gene>
    <name evidence="3" type="ORF">SAMN04487974_103285</name>
</gene>
<dbReference type="STRING" id="440168.SAMN04487974_103285"/>
<feature type="domain" description="Activator of Hsp90 ATPase homologue 1/2-like C-terminal" evidence="2">
    <location>
        <begin position="15"/>
        <end position="148"/>
    </location>
</feature>
<keyword evidence="4" id="KW-1185">Reference proteome</keyword>
<dbReference type="EMBL" id="FNCS01000003">
    <property type="protein sequence ID" value="SDG51182.1"/>
    <property type="molecule type" value="Genomic_DNA"/>
</dbReference>
<evidence type="ECO:0000313" key="4">
    <source>
        <dbReference type="Proteomes" id="UP000199495"/>
    </source>
</evidence>
<sequence length="149" mass="16859">MPNVTARTEHRFSNHSAEQVHKAWLDPDMVRAWMTRNVQTRAPSAQVTRIEIDPRVGGRYFFESVEEGEASPGWGNYRAIEPGRVLVFTWFVTPEEEDEDNSTVTLTLSPSGNGCVATMTHEMDEEWADYIEPTAKAWNGMLKAIEATI</sequence>
<dbReference type="OrthoDB" id="9805228at2"/>
<dbReference type="Pfam" id="PF08327">
    <property type="entry name" value="AHSA1"/>
    <property type="match status" value="1"/>
</dbReference>
<dbReference type="InterPro" id="IPR023393">
    <property type="entry name" value="START-like_dom_sf"/>
</dbReference>
<name>A0A1G7UUG8_9HYPH</name>
<dbReference type="InterPro" id="IPR013538">
    <property type="entry name" value="ASHA1/2-like_C"/>
</dbReference>
<evidence type="ECO:0000256" key="1">
    <source>
        <dbReference type="ARBA" id="ARBA00006817"/>
    </source>
</evidence>